<evidence type="ECO:0000259" key="1">
    <source>
        <dbReference type="Pfam" id="PF04542"/>
    </source>
</evidence>
<dbReference type="NCBIfam" id="TIGR02937">
    <property type="entry name" value="sigma70-ECF"/>
    <property type="match status" value="1"/>
</dbReference>
<dbReference type="InterPro" id="IPR013325">
    <property type="entry name" value="RNA_pol_sigma_r2"/>
</dbReference>
<dbReference type="Proteomes" id="UP001273505">
    <property type="component" value="Unassembled WGS sequence"/>
</dbReference>
<protein>
    <submittedName>
        <fullName evidence="3">Sigma-70 family RNA polymerase sigma factor</fullName>
    </submittedName>
</protein>
<dbReference type="Pfam" id="PF20239">
    <property type="entry name" value="DUF6596"/>
    <property type="match status" value="1"/>
</dbReference>
<dbReference type="EMBL" id="JAXAFO010000015">
    <property type="protein sequence ID" value="MDX6849777.1"/>
    <property type="molecule type" value="Genomic_DNA"/>
</dbReference>
<dbReference type="InterPro" id="IPR046531">
    <property type="entry name" value="DUF6596"/>
</dbReference>
<dbReference type="InterPro" id="IPR014284">
    <property type="entry name" value="RNA_pol_sigma-70_dom"/>
</dbReference>
<proteinExistence type="predicted"/>
<dbReference type="PANTHER" id="PTHR47756:SF2">
    <property type="entry name" value="BLL6612 PROTEIN"/>
    <property type="match status" value="1"/>
</dbReference>
<dbReference type="SUPFAM" id="SSF88659">
    <property type="entry name" value="Sigma3 and sigma4 domains of RNA polymerase sigma factors"/>
    <property type="match status" value="1"/>
</dbReference>
<dbReference type="PANTHER" id="PTHR47756">
    <property type="entry name" value="BLL6612 PROTEIN-RELATED"/>
    <property type="match status" value="1"/>
</dbReference>
<name>A0ABU4RY00_9GAMM</name>
<dbReference type="InterPro" id="IPR036388">
    <property type="entry name" value="WH-like_DNA-bd_sf"/>
</dbReference>
<comment type="caution">
    <text evidence="3">The sequence shown here is derived from an EMBL/GenBank/DDBJ whole genome shotgun (WGS) entry which is preliminary data.</text>
</comment>
<keyword evidence="4" id="KW-1185">Reference proteome</keyword>
<evidence type="ECO:0000259" key="2">
    <source>
        <dbReference type="Pfam" id="PF20239"/>
    </source>
</evidence>
<evidence type="ECO:0000313" key="4">
    <source>
        <dbReference type="Proteomes" id="UP001273505"/>
    </source>
</evidence>
<dbReference type="SUPFAM" id="SSF88946">
    <property type="entry name" value="Sigma2 domain of RNA polymerase sigma factors"/>
    <property type="match status" value="1"/>
</dbReference>
<feature type="domain" description="RNA polymerase sigma-70 region 2" evidence="1">
    <location>
        <begin position="14"/>
        <end position="80"/>
    </location>
</feature>
<gene>
    <name evidence="3" type="ORF">SCD92_10435</name>
</gene>
<organism evidence="3 4">
    <name type="scientific">Gilvimarinus gilvus</name>
    <dbReference type="NCBI Taxonomy" id="3058038"/>
    <lineage>
        <taxon>Bacteria</taxon>
        <taxon>Pseudomonadati</taxon>
        <taxon>Pseudomonadota</taxon>
        <taxon>Gammaproteobacteria</taxon>
        <taxon>Cellvibrionales</taxon>
        <taxon>Cellvibrionaceae</taxon>
        <taxon>Gilvimarinus</taxon>
    </lineage>
</organism>
<accession>A0ABU4RY00</accession>
<dbReference type="InterPro" id="IPR007627">
    <property type="entry name" value="RNA_pol_sigma70_r2"/>
</dbReference>
<evidence type="ECO:0000313" key="3">
    <source>
        <dbReference type="EMBL" id="MDX6849777.1"/>
    </source>
</evidence>
<dbReference type="Pfam" id="PF04542">
    <property type="entry name" value="Sigma70_r2"/>
    <property type="match status" value="1"/>
</dbReference>
<feature type="domain" description="DUF6596" evidence="2">
    <location>
        <begin position="185"/>
        <end position="286"/>
    </location>
</feature>
<reference evidence="3 4" key="1">
    <citation type="submission" date="2023-11" db="EMBL/GenBank/DDBJ databases">
        <title>Gilvimarinus fulvus sp. nov., isolated from the surface of Kelp.</title>
        <authorList>
            <person name="Sun Y.Y."/>
            <person name="Gong Y."/>
            <person name="Du Z.J."/>
        </authorList>
    </citation>
    <scope>NUCLEOTIDE SEQUENCE [LARGE SCALE GENOMIC DNA]</scope>
    <source>
        <strain evidence="3 4">SDUM040013</strain>
    </source>
</reference>
<dbReference type="Gene3D" id="1.10.10.10">
    <property type="entry name" value="Winged helix-like DNA-binding domain superfamily/Winged helix DNA-binding domain"/>
    <property type="match status" value="1"/>
</dbReference>
<dbReference type="Gene3D" id="1.10.1740.10">
    <property type="match status" value="1"/>
</dbReference>
<sequence length="415" mass="46765">MSTESTVEHVFRHEYGKLVAALCGRFGLAQLGMIEDAVQFAMLQAVEYWNKPKVPDNAAAWLYKVAYRFALSQLAKQQRRKQITEQFDALETATESATNVESPLSGELDDDLLKMLFVACGESIPLESRLVFTLKTLCGFSINEVASRLFITSGNAYKRFTRAKVGLRDQALTIDDLTEQELTQRLESVQYVLYLIFTEGSLSSSENDAIRVDFCEEAIRLTNILANSRVGKAPSTTALLALMSLHFARLASRTKGNGELQLLSQQNRNTWNTQWIERGLLLLSQASVGDTISRYHVEAGVAAEHCLAKSFAETRWDRIVDAYRLLESIDSSPMHRLNHAIALAEWKGAEHGLALIEQHDFPDWLQRSYHWHAVLADLYYRCSQRGVAQQHYSKALQLAPSSHIEKLLGERFGGY</sequence>
<dbReference type="InterPro" id="IPR013324">
    <property type="entry name" value="RNA_pol_sigma_r3/r4-like"/>
</dbReference>
<dbReference type="RefSeq" id="WP_302722423.1">
    <property type="nucleotide sequence ID" value="NZ_JAULRU010000548.1"/>
</dbReference>